<dbReference type="InterPro" id="IPR001356">
    <property type="entry name" value="HD"/>
</dbReference>
<evidence type="ECO:0000256" key="8">
    <source>
        <dbReference type="RuleBase" id="RU000682"/>
    </source>
</evidence>
<dbReference type="GO" id="GO:0000978">
    <property type="term" value="F:RNA polymerase II cis-regulatory region sequence-specific DNA binding"/>
    <property type="evidence" value="ECO:0007669"/>
    <property type="project" value="TreeGrafter"/>
</dbReference>
<keyword evidence="4 7" id="KW-0238">DNA-binding</keyword>
<evidence type="ECO:0000256" key="7">
    <source>
        <dbReference type="PROSITE-ProRule" id="PRU00108"/>
    </source>
</evidence>
<comment type="caution">
    <text evidence="11">The sequence shown here is derived from an EMBL/GenBank/DDBJ whole genome shotgun (WGS) entry which is preliminary data.</text>
</comment>
<gene>
    <name evidence="11" type="ORF">D4764_12G0011440</name>
</gene>
<dbReference type="PANTHER" id="PTHR45793:SF5">
    <property type="entry name" value="HOMEOTIC PROTEIN OCELLILESS"/>
    <property type="match status" value="1"/>
</dbReference>
<evidence type="ECO:0000256" key="6">
    <source>
        <dbReference type="ARBA" id="ARBA00023242"/>
    </source>
</evidence>
<dbReference type="Pfam" id="PF00046">
    <property type="entry name" value="Homeodomain"/>
    <property type="match status" value="1"/>
</dbReference>
<keyword evidence="5 7" id="KW-0371">Homeobox</keyword>
<comment type="function">
    <text evidence="1">Sequence-specific transcription factor which is part of a developmental regulatory system that provides cells with specific positional identities on the anterior-posterior axis.</text>
</comment>
<keyword evidence="3" id="KW-0217">Developmental protein</keyword>
<dbReference type="InterPro" id="IPR017970">
    <property type="entry name" value="Homeobox_CS"/>
</dbReference>
<evidence type="ECO:0000313" key="12">
    <source>
        <dbReference type="Proteomes" id="UP000324091"/>
    </source>
</evidence>
<dbReference type="SMART" id="SM00389">
    <property type="entry name" value="HOX"/>
    <property type="match status" value="1"/>
</dbReference>
<dbReference type="PROSITE" id="PS00027">
    <property type="entry name" value="HOMEOBOX_1"/>
    <property type="match status" value="1"/>
</dbReference>
<evidence type="ECO:0000259" key="10">
    <source>
        <dbReference type="PROSITE" id="PS50071"/>
    </source>
</evidence>
<dbReference type="SUPFAM" id="SSF46689">
    <property type="entry name" value="Homeodomain-like"/>
    <property type="match status" value="1"/>
</dbReference>
<feature type="compositionally biased region" description="Basic residues" evidence="9">
    <location>
        <begin position="158"/>
        <end position="169"/>
    </location>
</feature>
<evidence type="ECO:0000256" key="9">
    <source>
        <dbReference type="SAM" id="MobiDB-lite"/>
    </source>
</evidence>
<dbReference type="PROSITE" id="PS50071">
    <property type="entry name" value="HOMEOBOX_2"/>
    <property type="match status" value="1"/>
</dbReference>
<evidence type="ECO:0000256" key="2">
    <source>
        <dbReference type="ARBA" id="ARBA00004123"/>
    </source>
</evidence>
<sequence length="190" mass="20808">MDGSGPSDFSIERILSPQLGLGRTEPQQHRSLAADPGAFRGPPPLLLQFGLSFTEPGFQYFRRPDFSCACSASGVHLHLREAPEAPLADHHGYCPAGVPAQAQLRQRARVRTVFTDAQLRQLEALFDLTDYPPAEARAQVATGSGLSEETVRVWFKNRRARRKQQRSAKVKSPSSPCQRSADTKAAASVL</sequence>
<keyword evidence="6 7" id="KW-0539">Nucleus</keyword>
<dbReference type="GO" id="GO:0005634">
    <property type="term" value="C:nucleus"/>
    <property type="evidence" value="ECO:0007669"/>
    <property type="project" value="UniProtKB-SubCell"/>
</dbReference>
<accession>A0A5C6PD81</accession>
<feature type="domain" description="Homeobox" evidence="10">
    <location>
        <begin position="105"/>
        <end position="165"/>
    </location>
</feature>
<comment type="subcellular location">
    <subcellularLocation>
        <location evidence="2 7 8">Nucleus</location>
    </subcellularLocation>
</comment>
<evidence type="ECO:0000256" key="1">
    <source>
        <dbReference type="ARBA" id="ARBA00003263"/>
    </source>
</evidence>
<name>A0A5C6PD81_9TELE</name>
<feature type="region of interest" description="Disordered" evidence="9">
    <location>
        <begin position="158"/>
        <end position="190"/>
    </location>
</feature>
<evidence type="ECO:0000256" key="4">
    <source>
        <dbReference type="ARBA" id="ARBA00023125"/>
    </source>
</evidence>
<dbReference type="PANTHER" id="PTHR45793">
    <property type="entry name" value="HOMEOBOX PROTEIN"/>
    <property type="match status" value="1"/>
</dbReference>
<dbReference type="GO" id="GO:0000981">
    <property type="term" value="F:DNA-binding transcription factor activity, RNA polymerase II-specific"/>
    <property type="evidence" value="ECO:0007669"/>
    <property type="project" value="InterPro"/>
</dbReference>
<keyword evidence="12" id="KW-1185">Reference proteome</keyword>
<dbReference type="InterPro" id="IPR009057">
    <property type="entry name" value="Homeodomain-like_sf"/>
</dbReference>
<reference evidence="11 12" key="1">
    <citation type="submission" date="2019-04" db="EMBL/GenBank/DDBJ databases">
        <title>Chromosome genome assembly for Takifugu flavidus.</title>
        <authorList>
            <person name="Xiao S."/>
        </authorList>
    </citation>
    <scope>NUCLEOTIDE SEQUENCE [LARGE SCALE GENOMIC DNA]</scope>
    <source>
        <strain evidence="11">HTHZ2018</strain>
        <tissue evidence="11">Muscle</tissue>
    </source>
</reference>
<feature type="DNA-binding region" description="Homeobox" evidence="7">
    <location>
        <begin position="107"/>
        <end position="166"/>
    </location>
</feature>
<dbReference type="CDD" id="cd00086">
    <property type="entry name" value="homeodomain"/>
    <property type="match status" value="1"/>
</dbReference>
<dbReference type="Proteomes" id="UP000324091">
    <property type="component" value="Chromosome 12"/>
</dbReference>
<proteinExistence type="predicted"/>
<evidence type="ECO:0000313" key="11">
    <source>
        <dbReference type="EMBL" id="TWW77754.1"/>
    </source>
</evidence>
<protein>
    <submittedName>
        <fullName evidence="11">Paired box protein</fullName>
    </submittedName>
</protein>
<dbReference type="AlphaFoldDB" id="A0A5C6PD81"/>
<dbReference type="Gene3D" id="1.10.10.60">
    <property type="entry name" value="Homeodomain-like"/>
    <property type="match status" value="1"/>
</dbReference>
<evidence type="ECO:0000256" key="5">
    <source>
        <dbReference type="ARBA" id="ARBA00023155"/>
    </source>
</evidence>
<dbReference type="EMBL" id="RHFK02000004">
    <property type="protein sequence ID" value="TWW77754.1"/>
    <property type="molecule type" value="Genomic_DNA"/>
</dbReference>
<evidence type="ECO:0000256" key="3">
    <source>
        <dbReference type="ARBA" id="ARBA00022473"/>
    </source>
</evidence>
<organism evidence="11 12">
    <name type="scientific">Takifugu flavidus</name>
    <name type="common">sansaifugu</name>
    <dbReference type="NCBI Taxonomy" id="433684"/>
    <lineage>
        <taxon>Eukaryota</taxon>
        <taxon>Metazoa</taxon>
        <taxon>Chordata</taxon>
        <taxon>Craniata</taxon>
        <taxon>Vertebrata</taxon>
        <taxon>Euteleostomi</taxon>
        <taxon>Actinopterygii</taxon>
        <taxon>Neopterygii</taxon>
        <taxon>Teleostei</taxon>
        <taxon>Neoteleostei</taxon>
        <taxon>Acanthomorphata</taxon>
        <taxon>Eupercaria</taxon>
        <taxon>Tetraodontiformes</taxon>
        <taxon>Tetradontoidea</taxon>
        <taxon>Tetraodontidae</taxon>
        <taxon>Takifugu</taxon>
    </lineage>
</organism>